<dbReference type="AlphaFoldDB" id="A0AB34PFX7"/>
<dbReference type="NCBIfam" id="NF033782">
    <property type="entry name" value="lipoprot_Omp28"/>
    <property type="match status" value="1"/>
</dbReference>
<keyword evidence="2" id="KW-0645">Protease</keyword>
<dbReference type="Gene3D" id="2.60.40.10">
    <property type="entry name" value="Immunoglobulins"/>
    <property type="match status" value="1"/>
</dbReference>
<accession>A0AB34PFX7</accession>
<protein>
    <recommendedName>
        <fullName evidence="8">Outer membrane protein Omp28</fullName>
    </recommendedName>
</protein>
<evidence type="ECO:0000313" key="6">
    <source>
        <dbReference type="EMBL" id="KGN94032.1"/>
    </source>
</evidence>
<keyword evidence="4" id="KW-0843">Virulence</keyword>
<dbReference type="InterPro" id="IPR036249">
    <property type="entry name" value="Thioredoxin-like_sf"/>
</dbReference>
<keyword evidence="3" id="KW-0788">Thiol protease</keyword>
<evidence type="ECO:0000256" key="4">
    <source>
        <dbReference type="ARBA" id="ARBA00023026"/>
    </source>
</evidence>
<proteinExistence type="inferred from homology"/>
<keyword evidence="5" id="KW-0732">Signal</keyword>
<reference evidence="6 7" key="1">
    <citation type="submission" date="2014-08" db="EMBL/GenBank/DDBJ databases">
        <title>Porphyromonas crevioricanis strain:COT-253_OH1447 Genome sequencing.</title>
        <authorList>
            <person name="Wallis C."/>
            <person name="Deusch O."/>
            <person name="O'Flynn C."/>
            <person name="Davis I."/>
            <person name="Jospin G."/>
            <person name="Darling A.E."/>
            <person name="Coil D.A."/>
            <person name="Alexiev A."/>
            <person name="Horsfall A."/>
            <person name="Kirkwood N."/>
            <person name="Harris S."/>
            <person name="Eisen J.A."/>
        </authorList>
    </citation>
    <scope>NUCLEOTIDE SEQUENCE [LARGE SCALE GENOMIC DNA]</scope>
    <source>
        <strain evidence="7">COT-253 OH1447</strain>
    </source>
</reference>
<feature type="chain" id="PRO_5044311341" description="Outer membrane protein Omp28" evidence="5">
    <location>
        <begin position="22"/>
        <end position="281"/>
    </location>
</feature>
<dbReference type="PROSITE" id="PS51257">
    <property type="entry name" value="PROKAR_LIPOPROTEIN"/>
    <property type="match status" value="1"/>
</dbReference>
<sequence length="281" mass="30775">MMIFNKLTAALLLAGSFAFVACDRIEEGNRLKPMNDPEPENPTQSQHTVLLEDYTGQECSNCPVFASRLHKALEGDLKSHAGRVVTVAIHSHLLPHKGSDFPTADGEAYARWLGLDAVPKAVIDRTGENGLVSATGDITETIERLKKALAQPAQMDLFAKASFNADRTAVSVSVVAVGAKKEDAKQYNVQLWLLENDIKAFQEYPGGKHKEDHEHDHVLRAALNGTWGEPIQLGGKYLHTSNLPQTVLETAKQNPDNLRVVAFVYDAQTKSVIETIEVGIK</sequence>
<evidence type="ECO:0000256" key="3">
    <source>
        <dbReference type="ARBA" id="ARBA00022807"/>
    </source>
</evidence>
<dbReference type="InterPro" id="IPR013783">
    <property type="entry name" value="Ig-like_fold"/>
</dbReference>
<dbReference type="SUPFAM" id="SSF52833">
    <property type="entry name" value="Thioredoxin-like"/>
    <property type="match status" value="1"/>
</dbReference>
<evidence type="ECO:0000256" key="1">
    <source>
        <dbReference type="ARBA" id="ARBA00006067"/>
    </source>
</evidence>
<keyword evidence="3" id="KW-0378">Hydrolase</keyword>
<comment type="caution">
    <text evidence="6">The sequence shown here is derived from an EMBL/GenBank/DDBJ whole genome shotgun (WGS) entry which is preliminary data.</text>
</comment>
<feature type="signal peptide" evidence="5">
    <location>
        <begin position="1"/>
        <end position="21"/>
    </location>
</feature>
<evidence type="ECO:0000313" key="7">
    <source>
        <dbReference type="Proteomes" id="UP000030136"/>
    </source>
</evidence>
<dbReference type="GO" id="GO:0008234">
    <property type="term" value="F:cysteine-type peptidase activity"/>
    <property type="evidence" value="ECO:0007669"/>
    <property type="project" value="UniProtKB-KW"/>
</dbReference>
<dbReference type="GO" id="GO:0006508">
    <property type="term" value="P:proteolysis"/>
    <property type="evidence" value="ECO:0007669"/>
    <property type="project" value="UniProtKB-KW"/>
</dbReference>
<dbReference type="Proteomes" id="UP000030136">
    <property type="component" value="Unassembled WGS sequence"/>
</dbReference>
<dbReference type="Pfam" id="PF11551">
    <property type="entry name" value="Omp28"/>
    <property type="match status" value="1"/>
</dbReference>
<evidence type="ECO:0000256" key="2">
    <source>
        <dbReference type="ARBA" id="ARBA00022670"/>
    </source>
</evidence>
<gene>
    <name evidence="6" type="ORF">HQ38_07490</name>
</gene>
<name>A0AB34PFX7_9PORP</name>
<dbReference type="InterPro" id="IPR021615">
    <property type="entry name" value="Omp28"/>
</dbReference>
<dbReference type="EMBL" id="JQJC01000021">
    <property type="protein sequence ID" value="KGN94032.1"/>
    <property type="molecule type" value="Genomic_DNA"/>
</dbReference>
<evidence type="ECO:0000256" key="5">
    <source>
        <dbReference type="SAM" id="SignalP"/>
    </source>
</evidence>
<comment type="similarity">
    <text evidence="1">Belongs to the peptidase C25 family.</text>
</comment>
<evidence type="ECO:0008006" key="8">
    <source>
        <dbReference type="Google" id="ProtNLM"/>
    </source>
</evidence>
<organism evidence="6 7">
    <name type="scientific">Porphyromonas crevioricanis</name>
    <dbReference type="NCBI Taxonomy" id="393921"/>
    <lineage>
        <taxon>Bacteria</taxon>
        <taxon>Pseudomonadati</taxon>
        <taxon>Bacteroidota</taxon>
        <taxon>Bacteroidia</taxon>
        <taxon>Bacteroidales</taxon>
        <taxon>Porphyromonadaceae</taxon>
        <taxon>Porphyromonas</taxon>
    </lineage>
</organism>
<dbReference type="RefSeq" id="WP_023937971.1">
    <property type="nucleotide sequence ID" value="NZ_FUXH01000002.1"/>
</dbReference>